<evidence type="ECO:0000259" key="11">
    <source>
        <dbReference type="PROSITE" id="PS50262"/>
    </source>
</evidence>
<dbReference type="SUPFAM" id="SSF81321">
    <property type="entry name" value="Family A G protein-coupled receptor-like"/>
    <property type="match status" value="1"/>
</dbReference>
<keyword evidence="5 10" id="KW-1133">Transmembrane helix</keyword>
<feature type="domain" description="G-protein coupled receptors family 1 profile" evidence="11">
    <location>
        <begin position="33"/>
        <end position="189"/>
    </location>
</feature>
<dbReference type="GO" id="GO:0005886">
    <property type="term" value="C:plasma membrane"/>
    <property type="evidence" value="ECO:0007669"/>
    <property type="project" value="UniProtKB-SubCell"/>
</dbReference>
<feature type="transmembrane region" description="Helical" evidence="10">
    <location>
        <begin position="90"/>
        <end position="112"/>
    </location>
</feature>
<name>A0A1U7S9H7_ALLSI</name>
<dbReference type="PROSITE" id="PS50262">
    <property type="entry name" value="G_PROTEIN_RECEP_F1_2"/>
    <property type="match status" value="1"/>
</dbReference>
<keyword evidence="12" id="KW-1185">Reference proteome</keyword>
<dbReference type="PRINTS" id="PR00245">
    <property type="entry name" value="OLFACTORYR"/>
</dbReference>
<dbReference type="GeneID" id="102375561"/>
<evidence type="ECO:0000256" key="5">
    <source>
        <dbReference type="ARBA" id="ARBA00022989"/>
    </source>
</evidence>
<evidence type="ECO:0000313" key="12">
    <source>
        <dbReference type="Proteomes" id="UP000189705"/>
    </source>
</evidence>
<keyword evidence="6" id="KW-0297">G-protein coupled receptor</keyword>
<evidence type="ECO:0000256" key="7">
    <source>
        <dbReference type="ARBA" id="ARBA00023136"/>
    </source>
</evidence>
<dbReference type="InterPro" id="IPR050516">
    <property type="entry name" value="Olfactory_GPCR"/>
</dbReference>
<evidence type="ECO:0000313" key="13">
    <source>
        <dbReference type="RefSeq" id="XP_006031640.1"/>
    </source>
</evidence>
<sequence length="189" mass="21406">MTEFFLQEFSESRELQILHFAIFLTGYLAALMGNLLVITAISLDHHLHAPMFFFLMNLSILDLRSISVTVPKSMVNSLLNTRLISNSGCVAQVFLFVFFATANFTCLTVMAYDRPVAICKPLNYKTTMSMRACFQMETIGWIFAILYSALHIGNTFRLLFCQSNIINKFFCDVPSQLKLSSSDSHISEV</sequence>
<dbReference type="Gene3D" id="1.20.1070.10">
    <property type="entry name" value="Rhodopsin 7-helix transmembrane proteins"/>
    <property type="match status" value="1"/>
</dbReference>
<dbReference type="InterPro" id="IPR000276">
    <property type="entry name" value="GPCR_Rhodpsn"/>
</dbReference>
<dbReference type="KEGG" id="asn:102375561"/>
<feature type="transmembrane region" description="Helical" evidence="10">
    <location>
        <begin position="20"/>
        <end position="43"/>
    </location>
</feature>
<dbReference type="AlphaFoldDB" id="A0A1U7S9H7"/>
<dbReference type="RefSeq" id="XP_006031640.1">
    <property type="nucleotide sequence ID" value="XM_006031578.1"/>
</dbReference>
<dbReference type="Pfam" id="PF00001">
    <property type="entry name" value="7tm_1"/>
    <property type="match status" value="1"/>
</dbReference>
<evidence type="ECO:0000256" key="4">
    <source>
        <dbReference type="ARBA" id="ARBA00022725"/>
    </source>
</evidence>
<keyword evidence="9" id="KW-0807">Transducer</keyword>
<evidence type="ECO:0000256" key="9">
    <source>
        <dbReference type="ARBA" id="ARBA00023224"/>
    </source>
</evidence>
<dbReference type="Proteomes" id="UP000189705">
    <property type="component" value="Unplaced"/>
</dbReference>
<keyword evidence="8" id="KW-0675">Receptor</keyword>
<dbReference type="InParanoid" id="A0A1U7S9H7"/>
<evidence type="ECO:0000256" key="3">
    <source>
        <dbReference type="ARBA" id="ARBA00022692"/>
    </source>
</evidence>
<accession>A0A1U7S9H7</accession>
<protein>
    <submittedName>
        <fullName evidence="13">Olfactory receptor 14C36-like</fullName>
    </submittedName>
</protein>
<gene>
    <name evidence="13" type="primary">LOC102375561</name>
</gene>
<dbReference type="GO" id="GO:0004984">
    <property type="term" value="F:olfactory receptor activity"/>
    <property type="evidence" value="ECO:0007669"/>
    <property type="project" value="InterPro"/>
</dbReference>
<keyword evidence="7 10" id="KW-0472">Membrane</keyword>
<dbReference type="PANTHER" id="PTHR26452">
    <property type="entry name" value="OLFACTORY RECEPTOR"/>
    <property type="match status" value="1"/>
</dbReference>
<keyword evidence="4" id="KW-0716">Sensory transduction</keyword>
<feature type="transmembrane region" description="Helical" evidence="10">
    <location>
        <begin position="132"/>
        <end position="150"/>
    </location>
</feature>
<keyword evidence="3 10" id="KW-0812">Transmembrane</keyword>
<reference evidence="13" key="1">
    <citation type="submission" date="2025-08" db="UniProtKB">
        <authorList>
            <consortium name="RefSeq"/>
        </authorList>
    </citation>
    <scope>IDENTIFICATION</scope>
</reference>
<dbReference type="OrthoDB" id="5967898at2759"/>
<dbReference type="PRINTS" id="PR00237">
    <property type="entry name" value="GPCRRHODOPSN"/>
</dbReference>
<evidence type="ECO:0000256" key="8">
    <source>
        <dbReference type="ARBA" id="ARBA00023170"/>
    </source>
</evidence>
<keyword evidence="2" id="KW-1003">Cell membrane</keyword>
<evidence type="ECO:0000256" key="1">
    <source>
        <dbReference type="ARBA" id="ARBA00004651"/>
    </source>
</evidence>
<organism evidence="12 13">
    <name type="scientific">Alligator sinensis</name>
    <name type="common">Chinese alligator</name>
    <dbReference type="NCBI Taxonomy" id="38654"/>
    <lineage>
        <taxon>Eukaryota</taxon>
        <taxon>Metazoa</taxon>
        <taxon>Chordata</taxon>
        <taxon>Craniata</taxon>
        <taxon>Vertebrata</taxon>
        <taxon>Euteleostomi</taxon>
        <taxon>Archelosauria</taxon>
        <taxon>Archosauria</taxon>
        <taxon>Crocodylia</taxon>
        <taxon>Alligatoridae</taxon>
        <taxon>Alligatorinae</taxon>
        <taxon>Alligator</taxon>
    </lineage>
</organism>
<evidence type="ECO:0000256" key="6">
    <source>
        <dbReference type="ARBA" id="ARBA00023040"/>
    </source>
</evidence>
<dbReference type="eggNOG" id="ENOG502SHXQ">
    <property type="taxonomic scope" value="Eukaryota"/>
</dbReference>
<dbReference type="InterPro" id="IPR017452">
    <property type="entry name" value="GPCR_Rhodpsn_7TM"/>
</dbReference>
<feature type="transmembrane region" description="Helical" evidence="10">
    <location>
        <begin position="50"/>
        <end position="70"/>
    </location>
</feature>
<keyword evidence="4" id="KW-0552">Olfaction</keyword>
<dbReference type="GO" id="GO:0004930">
    <property type="term" value="F:G protein-coupled receptor activity"/>
    <property type="evidence" value="ECO:0007669"/>
    <property type="project" value="UniProtKB-KW"/>
</dbReference>
<dbReference type="InterPro" id="IPR000725">
    <property type="entry name" value="Olfact_rcpt"/>
</dbReference>
<evidence type="ECO:0000256" key="10">
    <source>
        <dbReference type="SAM" id="Phobius"/>
    </source>
</evidence>
<evidence type="ECO:0000256" key="2">
    <source>
        <dbReference type="ARBA" id="ARBA00022475"/>
    </source>
</evidence>
<comment type="subcellular location">
    <subcellularLocation>
        <location evidence="1">Cell membrane</location>
        <topology evidence="1">Multi-pass membrane protein</topology>
    </subcellularLocation>
</comment>
<proteinExistence type="predicted"/>